<feature type="signal peptide" evidence="1">
    <location>
        <begin position="1"/>
        <end position="16"/>
    </location>
</feature>
<dbReference type="EMBL" id="FZQP02002337">
    <property type="protein sequence ID" value="VVC95502.1"/>
    <property type="molecule type" value="Genomic_DNA"/>
</dbReference>
<reference evidence="2 3" key="1">
    <citation type="submission" date="2017-07" db="EMBL/GenBank/DDBJ databases">
        <authorList>
            <person name="Talla V."/>
            <person name="Backstrom N."/>
        </authorList>
    </citation>
    <scope>NUCLEOTIDE SEQUENCE [LARGE SCALE GENOMIC DNA]</scope>
</reference>
<organism evidence="2 3">
    <name type="scientific">Leptidea sinapis</name>
    <dbReference type="NCBI Taxonomy" id="189913"/>
    <lineage>
        <taxon>Eukaryota</taxon>
        <taxon>Metazoa</taxon>
        <taxon>Ecdysozoa</taxon>
        <taxon>Arthropoda</taxon>
        <taxon>Hexapoda</taxon>
        <taxon>Insecta</taxon>
        <taxon>Pterygota</taxon>
        <taxon>Neoptera</taxon>
        <taxon>Endopterygota</taxon>
        <taxon>Lepidoptera</taxon>
        <taxon>Glossata</taxon>
        <taxon>Ditrysia</taxon>
        <taxon>Papilionoidea</taxon>
        <taxon>Pieridae</taxon>
        <taxon>Dismorphiinae</taxon>
        <taxon>Leptidea</taxon>
    </lineage>
</organism>
<feature type="chain" id="PRO_5022905203" evidence="1">
    <location>
        <begin position="17"/>
        <end position="84"/>
    </location>
</feature>
<dbReference type="AlphaFoldDB" id="A0A5E4QCQ8"/>
<keyword evidence="3" id="KW-1185">Reference proteome</keyword>
<accession>A0A5E4QCQ8</accession>
<evidence type="ECO:0000313" key="3">
    <source>
        <dbReference type="Proteomes" id="UP000324832"/>
    </source>
</evidence>
<keyword evidence="1" id="KW-0732">Signal</keyword>
<gene>
    <name evidence="2" type="ORF">LSINAPIS_LOCUS7206</name>
</gene>
<protein>
    <submittedName>
        <fullName evidence="2">Uncharacterized protein</fullName>
    </submittedName>
</protein>
<dbReference type="Proteomes" id="UP000324832">
    <property type="component" value="Unassembled WGS sequence"/>
</dbReference>
<proteinExistence type="predicted"/>
<evidence type="ECO:0000313" key="2">
    <source>
        <dbReference type="EMBL" id="VVC95502.1"/>
    </source>
</evidence>
<sequence>MLSFLFLLGLHIACHGSIIPDFVTLNKDSEKYFYFPGDGDNLLHFVNIEETVDVKFIEELTRGPRKYSYWLFTRKPNNTQYTDL</sequence>
<name>A0A5E4QCQ8_9NEOP</name>
<evidence type="ECO:0000256" key="1">
    <source>
        <dbReference type="SAM" id="SignalP"/>
    </source>
</evidence>